<evidence type="ECO:0000313" key="2">
    <source>
        <dbReference type="Proteomes" id="UP000019132"/>
    </source>
</evidence>
<dbReference type="PANTHER" id="PTHR22878">
    <property type="entry name" value="DYNEIN HEAVY CHAIN 6, AXONEMAL-LIKE-RELATED"/>
    <property type="match status" value="1"/>
</dbReference>
<evidence type="ECO:0000313" key="1">
    <source>
        <dbReference type="EnsemblProtists" id="PYU1_T001857"/>
    </source>
</evidence>
<dbReference type="SUPFAM" id="SSF52540">
    <property type="entry name" value="P-loop containing nucleoside triphosphate hydrolases"/>
    <property type="match status" value="1"/>
</dbReference>
<reference evidence="2" key="2">
    <citation type="submission" date="2010-04" db="EMBL/GenBank/DDBJ databases">
        <authorList>
            <person name="Buell R."/>
            <person name="Hamilton J."/>
            <person name="Hostetler J."/>
        </authorList>
    </citation>
    <scope>NUCLEOTIDE SEQUENCE [LARGE SCALE GENOMIC DNA]</scope>
    <source>
        <strain evidence="2">DAOM:BR144</strain>
    </source>
</reference>
<dbReference type="STRING" id="431595.K3WA66"/>
<dbReference type="InterPro" id="IPR027417">
    <property type="entry name" value="P-loop_NTPase"/>
</dbReference>
<dbReference type="Gene3D" id="3.40.50.300">
    <property type="entry name" value="P-loop containing nucleotide triphosphate hydrolases"/>
    <property type="match status" value="1"/>
</dbReference>
<sequence length="188" mass="20963">MEATAVGSSDANRGHVMPIALHFSVQTSSAVTQLSLESKLTKKRKTVLGADVNTRLVVIFIDDINLPKVERHGAQPPIELLRQYLEFKGFYDRDKFFWKEVTDSVLLALGGLPSGGRHPVCPRFIRHFAAVFCLPSSDEESMKQIFQTIMSAHIAFCGTFSKSAKDVLLQLVDTTCQFRRKPIASHTI</sequence>
<dbReference type="Gene3D" id="1.20.920.30">
    <property type="match status" value="1"/>
</dbReference>
<dbReference type="GO" id="GO:0045505">
    <property type="term" value="F:dynein intermediate chain binding"/>
    <property type="evidence" value="ECO:0007669"/>
    <property type="project" value="InterPro"/>
</dbReference>
<dbReference type="GO" id="GO:0007018">
    <property type="term" value="P:microtubule-based movement"/>
    <property type="evidence" value="ECO:0007669"/>
    <property type="project" value="InterPro"/>
</dbReference>
<dbReference type="PANTHER" id="PTHR22878:SF68">
    <property type="entry name" value="DYNEIN HEAVY CHAIN 6, AXONEMAL-LIKE"/>
    <property type="match status" value="1"/>
</dbReference>
<dbReference type="EMBL" id="GL376634">
    <property type="status" value="NOT_ANNOTATED_CDS"/>
    <property type="molecule type" value="Genomic_DNA"/>
</dbReference>
<keyword evidence="2" id="KW-1185">Reference proteome</keyword>
<dbReference type="EnsemblProtists" id="PYU1_T001857">
    <property type="protein sequence ID" value="PYU1_T001857"/>
    <property type="gene ID" value="PYU1_G001855"/>
</dbReference>
<protein>
    <submittedName>
        <fullName evidence="1">Uncharacterized protein</fullName>
    </submittedName>
</protein>
<dbReference type="GO" id="GO:0051959">
    <property type="term" value="F:dynein light intermediate chain binding"/>
    <property type="evidence" value="ECO:0007669"/>
    <property type="project" value="InterPro"/>
</dbReference>
<name>K3WA66_GLOUD</name>
<dbReference type="GO" id="GO:0030286">
    <property type="term" value="C:dynein complex"/>
    <property type="evidence" value="ECO:0007669"/>
    <property type="project" value="InterPro"/>
</dbReference>
<dbReference type="HOGENOM" id="CLU_1443727_0_0_1"/>
<dbReference type="VEuPathDB" id="FungiDB:PYU1_G001855"/>
<reference evidence="2" key="1">
    <citation type="journal article" date="2010" name="Genome Biol.">
        <title>Genome sequence of the necrotrophic plant pathogen Pythium ultimum reveals original pathogenicity mechanisms and effector repertoire.</title>
        <authorList>
            <person name="Levesque C.A."/>
            <person name="Brouwer H."/>
            <person name="Cano L."/>
            <person name="Hamilton J.P."/>
            <person name="Holt C."/>
            <person name="Huitema E."/>
            <person name="Raffaele S."/>
            <person name="Robideau G.P."/>
            <person name="Thines M."/>
            <person name="Win J."/>
            <person name="Zerillo M.M."/>
            <person name="Beakes G.W."/>
            <person name="Boore J.L."/>
            <person name="Busam D."/>
            <person name="Dumas B."/>
            <person name="Ferriera S."/>
            <person name="Fuerstenberg S.I."/>
            <person name="Gachon C.M."/>
            <person name="Gaulin E."/>
            <person name="Govers F."/>
            <person name="Grenville-Briggs L."/>
            <person name="Horner N."/>
            <person name="Hostetler J."/>
            <person name="Jiang R.H."/>
            <person name="Johnson J."/>
            <person name="Krajaejun T."/>
            <person name="Lin H."/>
            <person name="Meijer H.J."/>
            <person name="Moore B."/>
            <person name="Morris P."/>
            <person name="Phuntmart V."/>
            <person name="Puiu D."/>
            <person name="Shetty J."/>
            <person name="Stajich J.E."/>
            <person name="Tripathy S."/>
            <person name="Wawra S."/>
            <person name="van West P."/>
            <person name="Whitty B.R."/>
            <person name="Coutinho P.M."/>
            <person name="Henrissat B."/>
            <person name="Martin F."/>
            <person name="Thomas P.D."/>
            <person name="Tyler B.M."/>
            <person name="De Vries R.P."/>
            <person name="Kamoun S."/>
            <person name="Yandell M."/>
            <person name="Tisserat N."/>
            <person name="Buell C.R."/>
        </authorList>
    </citation>
    <scope>NUCLEOTIDE SEQUENCE</scope>
    <source>
        <strain evidence="2">DAOM:BR144</strain>
    </source>
</reference>
<organism evidence="1 2">
    <name type="scientific">Globisporangium ultimum (strain ATCC 200006 / CBS 805.95 / DAOM BR144)</name>
    <name type="common">Pythium ultimum</name>
    <dbReference type="NCBI Taxonomy" id="431595"/>
    <lineage>
        <taxon>Eukaryota</taxon>
        <taxon>Sar</taxon>
        <taxon>Stramenopiles</taxon>
        <taxon>Oomycota</taxon>
        <taxon>Peronosporomycetes</taxon>
        <taxon>Pythiales</taxon>
        <taxon>Pythiaceae</taxon>
        <taxon>Globisporangium</taxon>
    </lineage>
</organism>
<dbReference type="Proteomes" id="UP000019132">
    <property type="component" value="Unassembled WGS sequence"/>
</dbReference>
<dbReference type="eggNOG" id="KOG3595">
    <property type="taxonomic scope" value="Eukaryota"/>
</dbReference>
<dbReference type="InParanoid" id="K3WA66"/>
<proteinExistence type="predicted"/>
<dbReference type="InterPro" id="IPR026983">
    <property type="entry name" value="DHC"/>
</dbReference>
<dbReference type="AlphaFoldDB" id="K3WA66"/>
<reference evidence="1" key="3">
    <citation type="submission" date="2015-02" db="UniProtKB">
        <authorList>
            <consortium name="EnsemblProtists"/>
        </authorList>
    </citation>
    <scope>IDENTIFICATION</scope>
    <source>
        <strain evidence="1">DAOM BR144</strain>
    </source>
</reference>
<accession>K3WA66</accession>
<dbReference type="Pfam" id="PF12775">
    <property type="entry name" value="AAA_7"/>
    <property type="match status" value="1"/>
</dbReference>